<name>A0A0Q3LYA0_9HYPH</name>
<comment type="similarity">
    <text evidence="1">Belongs to the LDH2/MDH2 oxidoreductase family.</text>
</comment>
<evidence type="ECO:0000313" key="4">
    <source>
        <dbReference type="EMBL" id="SKB56534.1"/>
    </source>
</evidence>
<dbReference type="EMBL" id="FUYX01000003">
    <property type="protein sequence ID" value="SKB56534.1"/>
    <property type="molecule type" value="Genomic_DNA"/>
</dbReference>
<dbReference type="RefSeq" id="WP_055730300.1">
    <property type="nucleotide sequence ID" value="NZ_FUYX01000003.1"/>
</dbReference>
<dbReference type="STRING" id="53254.SAMN05660750_01263"/>
<dbReference type="OrthoDB" id="9811519at2"/>
<keyword evidence="2" id="KW-0560">Oxidoreductase</keyword>
<gene>
    <name evidence="3" type="ORF">ARD30_22155</name>
    <name evidence="4" type="ORF">SAMN05660750_01263</name>
</gene>
<dbReference type="NCBIfam" id="NF007504">
    <property type="entry name" value="PRK10098.1"/>
    <property type="match status" value="1"/>
</dbReference>
<dbReference type="InterPro" id="IPR003767">
    <property type="entry name" value="Malate/L-lactate_DH-like"/>
</dbReference>
<dbReference type="Gene3D" id="1.10.1530.10">
    <property type="match status" value="1"/>
</dbReference>
<evidence type="ECO:0000256" key="2">
    <source>
        <dbReference type="ARBA" id="ARBA00023002"/>
    </source>
</evidence>
<evidence type="ECO:0000313" key="5">
    <source>
        <dbReference type="Proteomes" id="UP000051562"/>
    </source>
</evidence>
<dbReference type="Pfam" id="PF02615">
    <property type="entry name" value="Ldh_2"/>
    <property type="match status" value="1"/>
</dbReference>
<reference evidence="3 5" key="1">
    <citation type="submission" date="2015-10" db="EMBL/GenBank/DDBJ databases">
        <title>Draft genome of Bosea thiooxidans.</title>
        <authorList>
            <person name="Wang X."/>
        </authorList>
    </citation>
    <scope>NUCLEOTIDE SEQUENCE [LARGE SCALE GENOMIC DNA]</scope>
    <source>
        <strain evidence="3 5">CGMCC 9174</strain>
    </source>
</reference>
<dbReference type="PANTHER" id="PTHR11091">
    <property type="entry name" value="OXIDOREDUCTASE-RELATED"/>
    <property type="match status" value="1"/>
</dbReference>
<protein>
    <submittedName>
        <fullName evidence="4">Uncharacterized oxidoreductase</fullName>
    </submittedName>
</protein>
<evidence type="ECO:0000256" key="1">
    <source>
        <dbReference type="ARBA" id="ARBA00006056"/>
    </source>
</evidence>
<proteinExistence type="inferred from homology"/>
<dbReference type="InterPro" id="IPR036111">
    <property type="entry name" value="Mal/L-sulfo/L-lacto_DH-like_sf"/>
</dbReference>
<dbReference type="SUPFAM" id="SSF89733">
    <property type="entry name" value="L-sulfolactate dehydrogenase-like"/>
    <property type="match status" value="1"/>
</dbReference>
<evidence type="ECO:0000313" key="3">
    <source>
        <dbReference type="EMBL" id="KQK28393.1"/>
    </source>
</evidence>
<dbReference type="Gene3D" id="3.30.1370.60">
    <property type="entry name" value="Hypothetical oxidoreductase yiak, domain 2"/>
    <property type="match status" value="1"/>
</dbReference>
<dbReference type="EMBL" id="LMAR01000074">
    <property type="protein sequence ID" value="KQK28393.1"/>
    <property type="molecule type" value="Genomic_DNA"/>
</dbReference>
<reference evidence="4 6" key="2">
    <citation type="submission" date="2017-02" db="EMBL/GenBank/DDBJ databases">
        <authorList>
            <person name="Peterson S.W."/>
        </authorList>
    </citation>
    <scope>NUCLEOTIDE SEQUENCE [LARGE SCALE GENOMIC DNA]</scope>
    <source>
        <strain evidence="4 6">DSM 9653</strain>
    </source>
</reference>
<dbReference type="AlphaFoldDB" id="A0A0Q3LYA0"/>
<keyword evidence="5" id="KW-1185">Reference proteome</keyword>
<dbReference type="Proteomes" id="UP000051562">
    <property type="component" value="Unassembled WGS sequence"/>
</dbReference>
<dbReference type="GO" id="GO:0016491">
    <property type="term" value="F:oxidoreductase activity"/>
    <property type="evidence" value="ECO:0007669"/>
    <property type="project" value="UniProtKB-KW"/>
</dbReference>
<evidence type="ECO:0000313" key="6">
    <source>
        <dbReference type="Proteomes" id="UP000190130"/>
    </source>
</evidence>
<organism evidence="3 5">
    <name type="scientific">Bosea thiooxidans</name>
    <dbReference type="NCBI Taxonomy" id="53254"/>
    <lineage>
        <taxon>Bacteria</taxon>
        <taxon>Pseudomonadati</taxon>
        <taxon>Pseudomonadota</taxon>
        <taxon>Alphaproteobacteria</taxon>
        <taxon>Hyphomicrobiales</taxon>
        <taxon>Boseaceae</taxon>
        <taxon>Bosea</taxon>
    </lineage>
</organism>
<dbReference type="InterPro" id="IPR043143">
    <property type="entry name" value="Mal/L-sulf/L-lact_DH-like_NADP"/>
</dbReference>
<dbReference type="PANTHER" id="PTHR11091:SF0">
    <property type="entry name" value="MALATE DEHYDROGENASE"/>
    <property type="match status" value="1"/>
</dbReference>
<dbReference type="Proteomes" id="UP000190130">
    <property type="component" value="Unassembled WGS sequence"/>
</dbReference>
<sequence length="355" mass="37801">MPHRLHRPESLRSLMRDMVVKAGWTEAEAQETAEHLVLANLSGHDSHGVGMIPLYFQSLADGNLSPQSQPRTRLDAAPFLIIDGEVALGQPNARNAVDRAAAMAKTSGVAIVNLLDSHHIGRIGHYAEVAAEAGLISIFWVNVAGRPPIVAPYAAKEARFGTNPHAIGIPVPGGEPLILDFATSRMAHGKARVALNKGEPVPPGYIIDGEGRPTTDPAHVFASPDHPLGALLPFGDHKGAGLSLIAELLSAGLMGAARIDQKPQKTWIINSLFGVIIDPARLEPDAALRKSRIESYLAFVRAAKPQDAANPVLAPGDKERQLRAERGAAGIPLDDETWSQIRAAAARFGIDAESY</sequence>
<dbReference type="InterPro" id="IPR043144">
    <property type="entry name" value="Mal/L-sulf/L-lact_DH-like_ah"/>
</dbReference>
<accession>A0A0Q3LYA0</accession>